<dbReference type="Proteomes" id="UP000266239">
    <property type="component" value="Unassembled WGS sequence"/>
</dbReference>
<sequence>MCNLMLPCHLCHFATCSSHYRILCHCTMKIALVLSVVAMATPEKILPAVLQSLEQTSTISVAVSIAEPNSTTLADLINAQKGSTQTTNAFDWAKCNELTSESVFLCDDMTKEEIDSLAALPDVQEITTVADTTTPCPSNITPKPSTAGADTTTTAADPTTTGTDPTTTGTDPATIGTDPTTTGTDPITTTPCPSNITPKPSTAGADTTINAADPTTTAADPTTTGTDPATTGTDPTTTGTDPTTTGTDPTTTAADPVTNAADPTNTTAVATPSVCEKPVDDVDYYGNDIKFTRRSNSNDCCDDCANTPDCVVYVWTPWEGGTCFLKSIVGKSSPYKDAKAAKLAQPSV</sequence>
<dbReference type="InterPro" id="IPR003609">
    <property type="entry name" value="Pan_app"/>
</dbReference>
<feature type="domain" description="Apple" evidence="2">
    <location>
        <begin position="282"/>
        <end position="326"/>
    </location>
</feature>
<dbReference type="Gene3D" id="3.50.4.10">
    <property type="entry name" value="Hepatocyte Growth Factor"/>
    <property type="match status" value="1"/>
</dbReference>
<evidence type="ECO:0000256" key="1">
    <source>
        <dbReference type="SAM" id="MobiDB-lite"/>
    </source>
</evidence>
<evidence type="ECO:0000313" key="3">
    <source>
        <dbReference type="EMBL" id="RHY13014.1"/>
    </source>
</evidence>
<feature type="compositionally biased region" description="Low complexity" evidence="1">
    <location>
        <begin position="205"/>
        <end position="264"/>
    </location>
</feature>
<name>A0A397B3A6_APHAT</name>
<protein>
    <recommendedName>
        <fullName evidence="2">Apple domain-containing protein</fullName>
    </recommendedName>
</protein>
<feature type="compositionally biased region" description="Polar residues" evidence="1">
    <location>
        <begin position="129"/>
        <end position="144"/>
    </location>
</feature>
<gene>
    <name evidence="3" type="ORF">DYB25_005878</name>
</gene>
<reference evidence="3 4" key="1">
    <citation type="submission" date="2018-08" db="EMBL/GenBank/DDBJ databases">
        <title>Aphanomyces genome sequencing and annotation.</title>
        <authorList>
            <person name="Minardi D."/>
            <person name="Oidtmann B."/>
            <person name="Van Der Giezen M."/>
            <person name="Studholme D.J."/>
        </authorList>
    </citation>
    <scope>NUCLEOTIDE SEQUENCE [LARGE SCALE GENOMIC DNA]</scope>
    <source>
        <strain evidence="3 4">Yx</strain>
    </source>
</reference>
<dbReference type="EMBL" id="QUTA01006033">
    <property type="protein sequence ID" value="RHY13014.1"/>
    <property type="molecule type" value="Genomic_DNA"/>
</dbReference>
<accession>A0A397B3A6</accession>
<comment type="caution">
    <text evidence="3">The sequence shown here is derived from an EMBL/GenBank/DDBJ whole genome shotgun (WGS) entry which is preliminary data.</text>
</comment>
<dbReference type="Pfam" id="PF14295">
    <property type="entry name" value="PAN_4"/>
    <property type="match status" value="1"/>
</dbReference>
<evidence type="ECO:0000313" key="4">
    <source>
        <dbReference type="Proteomes" id="UP000266239"/>
    </source>
</evidence>
<evidence type="ECO:0000259" key="2">
    <source>
        <dbReference type="Pfam" id="PF14295"/>
    </source>
</evidence>
<organism evidence="3 4">
    <name type="scientific">Aphanomyces astaci</name>
    <name type="common">Crayfish plague agent</name>
    <dbReference type="NCBI Taxonomy" id="112090"/>
    <lineage>
        <taxon>Eukaryota</taxon>
        <taxon>Sar</taxon>
        <taxon>Stramenopiles</taxon>
        <taxon>Oomycota</taxon>
        <taxon>Saprolegniomycetes</taxon>
        <taxon>Saprolegniales</taxon>
        <taxon>Verrucalvaceae</taxon>
        <taxon>Aphanomyces</taxon>
    </lineage>
</organism>
<dbReference type="AlphaFoldDB" id="A0A397B3A6"/>
<feature type="region of interest" description="Disordered" evidence="1">
    <location>
        <begin position="129"/>
        <end position="271"/>
    </location>
</feature>
<dbReference type="VEuPathDB" id="FungiDB:H257_18760"/>
<proteinExistence type="predicted"/>
<feature type="compositionally biased region" description="Low complexity" evidence="1">
    <location>
        <begin position="146"/>
        <end position="191"/>
    </location>
</feature>